<dbReference type="CDD" id="cd00685">
    <property type="entry name" value="Trans_IPPS_HT"/>
    <property type="match status" value="1"/>
</dbReference>
<dbReference type="InterPro" id="IPR008949">
    <property type="entry name" value="Isoprenoid_synthase_dom_sf"/>
</dbReference>
<proteinExistence type="inferred from homology"/>
<evidence type="ECO:0000256" key="6">
    <source>
        <dbReference type="ARBA" id="ARBA00023229"/>
    </source>
</evidence>
<evidence type="ECO:0000256" key="5">
    <source>
        <dbReference type="ARBA" id="ARBA00022842"/>
    </source>
</evidence>
<evidence type="ECO:0000256" key="2">
    <source>
        <dbReference type="ARBA" id="ARBA00006706"/>
    </source>
</evidence>
<dbReference type="GO" id="GO:0046872">
    <property type="term" value="F:metal ion binding"/>
    <property type="evidence" value="ECO:0007669"/>
    <property type="project" value="UniProtKB-KW"/>
</dbReference>
<dbReference type="Proteomes" id="UP000596063">
    <property type="component" value="Chromosome"/>
</dbReference>
<evidence type="ECO:0000256" key="7">
    <source>
        <dbReference type="RuleBase" id="RU004466"/>
    </source>
</evidence>
<evidence type="ECO:0000256" key="3">
    <source>
        <dbReference type="ARBA" id="ARBA00022679"/>
    </source>
</evidence>
<protein>
    <submittedName>
        <fullName evidence="8">Polyprenyl synthetase family protein</fullName>
    </submittedName>
</protein>
<evidence type="ECO:0000256" key="1">
    <source>
        <dbReference type="ARBA" id="ARBA00001946"/>
    </source>
</evidence>
<dbReference type="GO" id="GO:0004659">
    <property type="term" value="F:prenyltransferase activity"/>
    <property type="evidence" value="ECO:0007669"/>
    <property type="project" value="InterPro"/>
</dbReference>
<dbReference type="PANTHER" id="PTHR43281:SF1">
    <property type="entry name" value="FARNESYL DIPHOSPHATE SYNTHASE"/>
    <property type="match status" value="1"/>
</dbReference>
<dbReference type="SFLD" id="SFLDG01017">
    <property type="entry name" value="Polyprenyl_Transferase_Like"/>
    <property type="match status" value="1"/>
</dbReference>
<dbReference type="AlphaFoldDB" id="A0A7T4R1K7"/>
<sequence>MPEPINAAFSDYLTRCQQRIEAALPALLGQAGSEFCDGDAQQALSRLFDAHRYALLGGGKRVRASLVYATADALGVNQNIDAALDTLAAAVEMIHAYSLVHDDLPAMDDDDLRRGQATCHIAFDEATAILVGDGLQSRAFELISDCPSIPADTRLAMVRLLAAASGPRGMVGGQAIDLEAVNRELDLNGLQTMHQLKTGALIRAAVGLGALAGGASADQQQQLDRYSRAIGLAFQVQDDILDVESSTETLGKTQGADLARNKPTFPSLLGMAGAKALASELDQQAQSALAGFGESAAPLRALSRYIIARQH</sequence>
<evidence type="ECO:0000313" key="8">
    <source>
        <dbReference type="EMBL" id="QQD18632.1"/>
    </source>
</evidence>
<reference evidence="8 9" key="1">
    <citation type="submission" date="2020-12" db="EMBL/GenBank/DDBJ databases">
        <authorList>
            <person name="Shan Y."/>
        </authorList>
    </citation>
    <scope>NUCLEOTIDE SEQUENCE [LARGE SCALE GENOMIC DNA]</scope>
    <source>
        <strain evidence="9">csc3.9</strain>
    </source>
</reference>
<dbReference type="EMBL" id="CP066167">
    <property type="protein sequence ID" value="QQD18632.1"/>
    <property type="molecule type" value="Genomic_DNA"/>
</dbReference>
<accession>A0A7T4R1K7</accession>
<keyword evidence="9" id="KW-1185">Reference proteome</keyword>
<dbReference type="FunFam" id="1.10.600.10:FF:000001">
    <property type="entry name" value="Geranylgeranyl diphosphate synthase"/>
    <property type="match status" value="1"/>
</dbReference>
<evidence type="ECO:0000256" key="4">
    <source>
        <dbReference type="ARBA" id="ARBA00022723"/>
    </source>
</evidence>
<comment type="cofactor">
    <cofactor evidence="1">
        <name>Mg(2+)</name>
        <dbReference type="ChEBI" id="CHEBI:18420"/>
    </cofactor>
</comment>
<dbReference type="Pfam" id="PF00348">
    <property type="entry name" value="polyprenyl_synt"/>
    <property type="match status" value="1"/>
</dbReference>
<dbReference type="InterPro" id="IPR000092">
    <property type="entry name" value="Polyprenyl_synt"/>
</dbReference>
<keyword evidence="3 7" id="KW-0808">Transferase</keyword>
<dbReference type="SUPFAM" id="SSF48576">
    <property type="entry name" value="Terpenoid synthases"/>
    <property type="match status" value="1"/>
</dbReference>
<dbReference type="GO" id="GO:0008654">
    <property type="term" value="P:phospholipid biosynthetic process"/>
    <property type="evidence" value="ECO:0007669"/>
    <property type="project" value="UniProtKB-ARBA"/>
</dbReference>
<dbReference type="Gene3D" id="1.10.600.10">
    <property type="entry name" value="Farnesyl Diphosphate Synthase"/>
    <property type="match status" value="1"/>
</dbReference>
<name>A0A7T4R1K7_9GAMM</name>
<keyword evidence="5" id="KW-0460">Magnesium</keyword>
<dbReference type="PROSITE" id="PS00444">
    <property type="entry name" value="POLYPRENYL_SYNTHASE_2"/>
    <property type="match status" value="1"/>
</dbReference>
<comment type="similarity">
    <text evidence="2 7">Belongs to the FPP/GGPP synthase family.</text>
</comment>
<dbReference type="GO" id="GO:0005737">
    <property type="term" value="C:cytoplasm"/>
    <property type="evidence" value="ECO:0007669"/>
    <property type="project" value="UniProtKB-ARBA"/>
</dbReference>
<evidence type="ECO:0000313" key="9">
    <source>
        <dbReference type="Proteomes" id="UP000596063"/>
    </source>
</evidence>
<dbReference type="PANTHER" id="PTHR43281">
    <property type="entry name" value="FARNESYL DIPHOSPHATE SYNTHASE"/>
    <property type="match status" value="1"/>
</dbReference>
<gene>
    <name evidence="8" type="ORF">I6N98_01800</name>
</gene>
<keyword evidence="6" id="KW-0414">Isoprene biosynthesis</keyword>
<organism evidence="8 9">
    <name type="scientific">Spongiibacter nanhainus</name>
    <dbReference type="NCBI Taxonomy" id="2794344"/>
    <lineage>
        <taxon>Bacteria</taxon>
        <taxon>Pseudomonadati</taxon>
        <taxon>Pseudomonadota</taxon>
        <taxon>Gammaproteobacteria</taxon>
        <taxon>Cellvibrionales</taxon>
        <taxon>Spongiibacteraceae</taxon>
        <taxon>Spongiibacter</taxon>
    </lineage>
</organism>
<dbReference type="GO" id="GO:0016114">
    <property type="term" value="P:terpenoid biosynthetic process"/>
    <property type="evidence" value="ECO:0007669"/>
    <property type="project" value="UniProtKB-ARBA"/>
</dbReference>
<dbReference type="InterPro" id="IPR033749">
    <property type="entry name" value="Polyprenyl_synt_CS"/>
</dbReference>
<dbReference type="InterPro" id="IPR053378">
    <property type="entry name" value="Prenyl_diphosphate_synthase"/>
</dbReference>
<dbReference type="KEGG" id="snan:I6N98_01800"/>
<dbReference type="NCBIfam" id="NF045485">
    <property type="entry name" value="FPPsyn"/>
    <property type="match status" value="1"/>
</dbReference>
<keyword evidence="4" id="KW-0479">Metal-binding</keyword>
<dbReference type="RefSeq" id="WP_198570123.1">
    <property type="nucleotide sequence ID" value="NZ_CP066167.1"/>
</dbReference>
<dbReference type="SFLD" id="SFLDS00005">
    <property type="entry name" value="Isoprenoid_Synthase_Type_I"/>
    <property type="match status" value="1"/>
</dbReference>
<dbReference type="PROSITE" id="PS00723">
    <property type="entry name" value="POLYPRENYL_SYNTHASE_1"/>
    <property type="match status" value="1"/>
</dbReference>